<dbReference type="Proteomes" id="UP000299102">
    <property type="component" value="Unassembled WGS sequence"/>
</dbReference>
<gene>
    <name evidence="1" type="ORF">EVAR_100795_1</name>
</gene>
<name>A0A4C1SNN2_EUMVA</name>
<dbReference type="EMBL" id="BGZK01003700">
    <property type="protein sequence ID" value="GBP03833.1"/>
    <property type="molecule type" value="Genomic_DNA"/>
</dbReference>
<dbReference type="AlphaFoldDB" id="A0A4C1SNN2"/>
<evidence type="ECO:0000313" key="2">
    <source>
        <dbReference type="Proteomes" id="UP000299102"/>
    </source>
</evidence>
<sequence length="288" mass="32531">MVKQLTVTCMWPFPALITKHEGRSFSSFDARHLRTCESYCETIKNNCKCGALSYVALRSRWFSRAIRGINVEGLSDEAVKACGYEQLLVFEGFWHVRAIPCYDVNSRGPVRVRSALLSSAQRVHVLHACTQLTAPDRDYFRYARSLFIVKMKNGVKYIAVTESRNSVTKIKPNTPTPPPCSSAERSLNVYVYGTTVRSSHGSRRVAPKSDEYVTAVCEKVYTYRVVLSFTLCTILRMDVRQAIDEDVLAQPQSVLTSAEAKGPILESEMRLRHGVPLELSDLKIIIRR</sequence>
<reference evidence="1 2" key="1">
    <citation type="journal article" date="2019" name="Commun. Biol.">
        <title>The bagworm genome reveals a unique fibroin gene that provides high tensile strength.</title>
        <authorList>
            <person name="Kono N."/>
            <person name="Nakamura H."/>
            <person name="Ohtoshi R."/>
            <person name="Tomita M."/>
            <person name="Numata K."/>
            <person name="Arakawa K."/>
        </authorList>
    </citation>
    <scope>NUCLEOTIDE SEQUENCE [LARGE SCALE GENOMIC DNA]</scope>
</reference>
<organism evidence="1 2">
    <name type="scientific">Eumeta variegata</name>
    <name type="common">Bagworm moth</name>
    <name type="synonym">Eumeta japonica</name>
    <dbReference type="NCBI Taxonomy" id="151549"/>
    <lineage>
        <taxon>Eukaryota</taxon>
        <taxon>Metazoa</taxon>
        <taxon>Ecdysozoa</taxon>
        <taxon>Arthropoda</taxon>
        <taxon>Hexapoda</taxon>
        <taxon>Insecta</taxon>
        <taxon>Pterygota</taxon>
        <taxon>Neoptera</taxon>
        <taxon>Endopterygota</taxon>
        <taxon>Lepidoptera</taxon>
        <taxon>Glossata</taxon>
        <taxon>Ditrysia</taxon>
        <taxon>Tineoidea</taxon>
        <taxon>Psychidae</taxon>
        <taxon>Oiketicinae</taxon>
        <taxon>Eumeta</taxon>
    </lineage>
</organism>
<keyword evidence="2" id="KW-1185">Reference proteome</keyword>
<comment type="caution">
    <text evidence="1">The sequence shown here is derived from an EMBL/GenBank/DDBJ whole genome shotgun (WGS) entry which is preliminary data.</text>
</comment>
<evidence type="ECO:0000313" key="1">
    <source>
        <dbReference type="EMBL" id="GBP03833.1"/>
    </source>
</evidence>
<accession>A0A4C1SNN2</accession>
<proteinExistence type="predicted"/>
<protein>
    <submittedName>
        <fullName evidence="1">Uncharacterized protein</fullName>
    </submittedName>
</protein>